<keyword evidence="4" id="KW-0444">Lipid biosynthesis</keyword>
<dbReference type="InterPro" id="IPR003664">
    <property type="entry name" value="FA_synthesis"/>
</dbReference>
<keyword evidence="5" id="KW-0808">Transferase</keyword>
<dbReference type="GO" id="GO:0005737">
    <property type="term" value="C:cytoplasm"/>
    <property type="evidence" value="ECO:0007669"/>
    <property type="project" value="UniProtKB-SubCell"/>
</dbReference>
<proteinExistence type="predicted"/>
<dbReference type="Gene3D" id="3.40.718.10">
    <property type="entry name" value="Isopropylmalate Dehydrogenase"/>
    <property type="match status" value="1"/>
</dbReference>
<dbReference type="SUPFAM" id="SSF53659">
    <property type="entry name" value="Isocitrate/Isopropylmalate dehydrogenase-like"/>
    <property type="match status" value="1"/>
</dbReference>
<accession>A0A1S1RCX3</accession>
<feature type="region of interest" description="Disordered" evidence="11">
    <location>
        <begin position="245"/>
        <end position="264"/>
    </location>
</feature>
<keyword evidence="8" id="KW-1208">Phospholipid metabolism</keyword>
<dbReference type="InterPro" id="IPR012281">
    <property type="entry name" value="Phospholipid_synth_PlsX-like"/>
</dbReference>
<evidence type="ECO:0000256" key="11">
    <source>
        <dbReference type="SAM" id="MobiDB-lite"/>
    </source>
</evidence>
<dbReference type="PANTHER" id="PTHR30100">
    <property type="entry name" value="FATTY ACID/PHOSPHOLIPID SYNTHESIS PROTEIN PLSX"/>
    <property type="match status" value="1"/>
</dbReference>
<dbReference type="GO" id="GO:0006633">
    <property type="term" value="P:fatty acid biosynthetic process"/>
    <property type="evidence" value="ECO:0007669"/>
    <property type="project" value="InterPro"/>
</dbReference>
<keyword evidence="6" id="KW-0443">Lipid metabolism</keyword>
<comment type="catalytic activity">
    <reaction evidence="1">
        <text>a fatty acyl-[ACP] + phosphate = an acyl phosphate + holo-[ACP]</text>
        <dbReference type="Rhea" id="RHEA:42292"/>
        <dbReference type="Rhea" id="RHEA-COMP:9685"/>
        <dbReference type="Rhea" id="RHEA-COMP:14125"/>
        <dbReference type="ChEBI" id="CHEBI:43474"/>
        <dbReference type="ChEBI" id="CHEBI:59918"/>
        <dbReference type="ChEBI" id="CHEBI:64479"/>
        <dbReference type="ChEBI" id="CHEBI:138651"/>
        <dbReference type="EC" id="2.3.1.274"/>
    </reaction>
</comment>
<evidence type="ECO:0000313" key="12">
    <source>
        <dbReference type="EMBL" id="OHV44030.1"/>
    </source>
</evidence>
<dbReference type="Proteomes" id="UP000179627">
    <property type="component" value="Unassembled WGS sequence"/>
</dbReference>
<gene>
    <name evidence="12" type="ORF">CC117_10160</name>
</gene>
<evidence type="ECO:0000256" key="5">
    <source>
        <dbReference type="ARBA" id="ARBA00022679"/>
    </source>
</evidence>
<evidence type="ECO:0000256" key="6">
    <source>
        <dbReference type="ARBA" id="ARBA00023098"/>
    </source>
</evidence>
<keyword evidence="13" id="KW-1185">Reference proteome</keyword>
<dbReference type="Pfam" id="PF02504">
    <property type="entry name" value="FA_synthesis"/>
    <property type="match status" value="1"/>
</dbReference>
<evidence type="ECO:0000256" key="8">
    <source>
        <dbReference type="ARBA" id="ARBA00023264"/>
    </source>
</evidence>
<evidence type="ECO:0000256" key="9">
    <source>
        <dbReference type="ARBA" id="ARBA00024069"/>
    </source>
</evidence>
<reference evidence="13" key="1">
    <citation type="submission" date="2016-07" db="EMBL/GenBank/DDBJ databases">
        <title>Sequence Frankia sp. strain CcI1.17.</title>
        <authorList>
            <person name="Ghodhbane-Gtari F."/>
            <person name="Swanson E."/>
            <person name="Gueddou A."/>
            <person name="Morris K."/>
            <person name="Hezbri K."/>
            <person name="Ktari A."/>
            <person name="Nouioui I."/>
            <person name="Abebe-Akele F."/>
            <person name="Simpson S."/>
            <person name="Thomas K."/>
            <person name="Gtari M."/>
            <person name="Tisa L.S."/>
            <person name="Hurst S."/>
        </authorList>
    </citation>
    <scope>NUCLEOTIDE SEQUENCE [LARGE SCALE GENOMIC DNA]</scope>
    <source>
        <strain evidence="13">Cc1.17</strain>
    </source>
</reference>
<comment type="subunit">
    <text evidence="10">Homodimer. Probably interacts with PlsY.</text>
</comment>
<evidence type="ECO:0000256" key="3">
    <source>
        <dbReference type="ARBA" id="ARBA00022490"/>
    </source>
</evidence>
<evidence type="ECO:0000256" key="2">
    <source>
        <dbReference type="ARBA" id="ARBA00004496"/>
    </source>
</evidence>
<dbReference type="OrthoDB" id="3208836at2"/>
<dbReference type="EC" id="2.3.1.274" evidence="9"/>
<keyword evidence="3" id="KW-0963">Cytoplasm</keyword>
<evidence type="ECO:0000256" key="7">
    <source>
        <dbReference type="ARBA" id="ARBA00023209"/>
    </source>
</evidence>
<name>A0A1S1RCX3_9ACTN</name>
<dbReference type="PANTHER" id="PTHR30100:SF1">
    <property type="entry name" value="PHOSPHATE ACYLTRANSFERASE"/>
    <property type="match status" value="1"/>
</dbReference>
<dbReference type="GO" id="GO:0043811">
    <property type="term" value="F:phosphate:acyl-[acyl carrier protein] acyltransferase activity"/>
    <property type="evidence" value="ECO:0007669"/>
    <property type="project" value="UniProtKB-EC"/>
</dbReference>
<evidence type="ECO:0000256" key="10">
    <source>
        <dbReference type="ARBA" id="ARBA00046608"/>
    </source>
</evidence>
<evidence type="ECO:0000256" key="1">
    <source>
        <dbReference type="ARBA" id="ARBA00001232"/>
    </source>
</evidence>
<organism evidence="12 13">
    <name type="scientific">Parafrankia colletiae</name>
    <dbReference type="NCBI Taxonomy" id="573497"/>
    <lineage>
        <taxon>Bacteria</taxon>
        <taxon>Bacillati</taxon>
        <taxon>Actinomycetota</taxon>
        <taxon>Actinomycetes</taxon>
        <taxon>Frankiales</taxon>
        <taxon>Frankiaceae</taxon>
        <taxon>Parafrankia</taxon>
    </lineage>
</organism>
<comment type="caution">
    <text evidence="12">The sequence shown here is derived from an EMBL/GenBank/DDBJ whole genome shotgun (WGS) entry which is preliminary data.</text>
</comment>
<evidence type="ECO:0000256" key="4">
    <source>
        <dbReference type="ARBA" id="ARBA00022516"/>
    </source>
</evidence>
<dbReference type="RefSeq" id="WP_071082511.1">
    <property type="nucleotide sequence ID" value="NZ_MBLM01000025.1"/>
</dbReference>
<keyword evidence="7" id="KW-0594">Phospholipid biosynthesis</keyword>
<dbReference type="GO" id="GO:0008654">
    <property type="term" value="P:phospholipid biosynthetic process"/>
    <property type="evidence" value="ECO:0007669"/>
    <property type="project" value="UniProtKB-KW"/>
</dbReference>
<evidence type="ECO:0000313" key="13">
    <source>
        <dbReference type="Proteomes" id="UP000179627"/>
    </source>
</evidence>
<dbReference type="EMBL" id="MBLM01000025">
    <property type="protein sequence ID" value="OHV44030.1"/>
    <property type="molecule type" value="Genomic_DNA"/>
</dbReference>
<protein>
    <recommendedName>
        <fullName evidence="9">phosphate acyltransferase</fullName>
        <ecNumber evidence="9">2.3.1.274</ecNumber>
    </recommendedName>
</protein>
<dbReference type="AlphaFoldDB" id="A0A1S1RCX3"/>
<comment type="subcellular location">
    <subcellularLocation>
        <location evidence="2">Cytoplasm</location>
    </subcellularLocation>
</comment>
<sequence>MARIAVDLVGEGLPPEGALDELITALDGDPQLTLTVVAPTGDVEPVAAARGLLTGGRVRLVDARRGVAPGPDALREVRARRDSGVRIAARLVRDGQADAMVSLAPLEAVLAAARFTFGLVPGATRAAAAVTLHISPAGRPVILCDAGGSVDVTADELAQFALAGARLSRARHGVDSPRVGLLSARPALLDPLRRSAGDLLASLGVDFVGPVTADRLLTGAGADVVVTDGFTGDVLLAALGSSIGGAPDEPGRAPGQADTSQPQGGMIVLGVDGTAVRVGDLPVVGPVPPGALPAAVGAAVGTVRAGLAGSVRDAMATLVERRRELAGLS</sequence>